<feature type="domain" description="Integrase catalytic" evidence="1">
    <location>
        <begin position="136"/>
        <end position="195"/>
    </location>
</feature>
<proteinExistence type="predicted"/>
<comment type="caution">
    <text evidence="2">The sequence shown here is derived from an EMBL/GenBank/DDBJ whole genome shotgun (WGS) entry which is preliminary data.</text>
</comment>
<dbReference type="GO" id="GO:0003676">
    <property type="term" value="F:nucleic acid binding"/>
    <property type="evidence" value="ECO:0007669"/>
    <property type="project" value="InterPro"/>
</dbReference>
<dbReference type="EMBL" id="JACGWN010000010">
    <property type="protein sequence ID" value="KAL0428015.1"/>
    <property type="molecule type" value="Genomic_DNA"/>
</dbReference>
<evidence type="ECO:0000259" key="1">
    <source>
        <dbReference type="PROSITE" id="PS50994"/>
    </source>
</evidence>
<protein>
    <submittedName>
        <fullName evidence="2">Transposon Ty3-G Gag-Pol polyprotein</fullName>
    </submittedName>
</protein>
<evidence type="ECO:0000313" key="2">
    <source>
        <dbReference type="EMBL" id="KAL0428015.1"/>
    </source>
</evidence>
<dbReference type="PROSITE" id="PS50994">
    <property type="entry name" value="INTEGRASE"/>
    <property type="match status" value="1"/>
</dbReference>
<sequence>MTQRKWLDLIKDYDLTINYHPGKEDRVVDALSRKTSQTLVIMDQTARGIGIRGGTVNSDFVARTVKRLKQKIKDLWWLEPLEIPKWKWKHINGFVTGLPRTRQGQLHMGNCDRLTKSAPFYPMCTLHPRQASDYEIVRLHGILLSIVSDRDPRFPSPFWNSFQQAMGMKVKLSTAYHPQTDGQIERTIQTLERHA</sequence>
<dbReference type="InterPro" id="IPR012337">
    <property type="entry name" value="RNaseH-like_sf"/>
</dbReference>
<dbReference type="AlphaFoldDB" id="A0AAW2VGB9"/>
<dbReference type="Gene3D" id="3.30.420.10">
    <property type="entry name" value="Ribonuclease H-like superfamily/Ribonuclease H"/>
    <property type="match status" value="1"/>
</dbReference>
<dbReference type="PANTHER" id="PTHR34072">
    <property type="entry name" value="ENZYMATIC POLYPROTEIN-RELATED"/>
    <property type="match status" value="1"/>
</dbReference>
<dbReference type="GO" id="GO:0015074">
    <property type="term" value="P:DNA integration"/>
    <property type="evidence" value="ECO:0007669"/>
    <property type="project" value="InterPro"/>
</dbReference>
<accession>A0AAW2VGB9</accession>
<dbReference type="PANTHER" id="PTHR34072:SF52">
    <property type="entry name" value="RIBONUCLEASE H"/>
    <property type="match status" value="1"/>
</dbReference>
<name>A0AAW2VGB9_9LAMI</name>
<organism evidence="2">
    <name type="scientific">Sesamum latifolium</name>
    <dbReference type="NCBI Taxonomy" id="2727402"/>
    <lineage>
        <taxon>Eukaryota</taxon>
        <taxon>Viridiplantae</taxon>
        <taxon>Streptophyta</taxon>
        <taxon>Embryophyta</taxon>
        <taxon>Tracheophyta</taxon>
        <taxon>Spermatophyta</taxon>
        <taxon>Magnoliopsida</taxon>
        <taxon>eudicotyledons</taxon>
        <taxon>Gunneridae</taxon>
        <taxon>Pentapetalae</taxon>
        <taxon>asterids</taxon>
        <taxon>lamiids</taxon>
        <taxon>Lamiales</taxon>
        <taxon>Pedaliaceae</taxon>
        <taxon>Sesamum</taxon>
    </lineage>
</organism>
<gene>
    <name evidence="2" type="ORF">Slati_2976300</name>
</gene>
<reference evidence="2" key="1">
    <citation type="submission" date="2020-06" db="EMBL/GenBank/DDBJ databases">
        <authorList>
            <person name="Li T."/>
            <person name="Hu X."/>
            <person name="Zhang T."/>
            <person name="Song X."/>
            <person name="Zhang H."/>
            <person name="Dai N."/>
            <person name="Sheng W."/>
            <person name="Hou X."/>
            <person name="Wei L."/>
        </authorList>
    </citation>
    <scope>NUCLEOTIDE SEQUENCE</scope>
    <source>
        <strain evidence="2">KEN1</strain>
        <tissue evidence="2">Leaf</tissue>
    </source>
</reference>
<dbReference type="InterPro" id="IPR001584">
    <property type="entry name" value="Integrase_cat-core"/>
</dbReference>
<reference evidence="2" key="2">
    <citation type="journal article" date="2024" name="Plant">
        <title>Genomic evolution and insights into agronomic trait innovations of Sesamum species.</title>
        <authorList>
            <person name="Miao H."/>
            <person name="Wang L."/>
            <person name="Qu L."/>
            <person name="Liu H."/>
            <person name="Sun Y."/>
            <person name="Le M."/>
            <person name="Wang Q."/>
            <person name="Wei S."/>
            <person name="Zheng Y."/>
            <person name="Lin W."/>
            <person name="Duan Y."/>
            <person name="Cao H."/>
            <person name="Xiong S."/>
            <person name="Wang X."/>
            <person name="Wei L."/>
            <person name="Li C."/>
            <person name="Ma Q."/>
            <person name="Ju M."/>
            <person name="Zhao R."/>
            <person name="Li G."/>
            <person name="Mu C."/>
            <person name="Tian Q."/>
            <person name="Mei H."/>
            <person name="Zhang T."/>
            <person name="Gao T."/>
            <person name="Zhang H."/>
        </authorList>
    </citation>
    <scope>NUCLEOTIDE SEQUENCE</scope>
    <source>
        <strain evidence="2">KEN1</strain>
    </source>
</reference>
<dbReference type="SUPFAM" id="SSF53098">
    <property type="entry name" value="Ribonuclease H-like"/>
    <property type="match status" value="1"/>
</dbReference>
<dbReference type="InterPro" id="IPR036397">
    <property type="entry name" value="RNaseH_sf"/>
</dbReference>